<evidence type="ECO:0000256" key="2">
    <source>
        <dbReference type="ARBA" id="ARBA00012513"/>
    </source>
</evidence>
<dbReference type="PANTHER" id="PTHR12209:SF0">
    <property type="entry name" value="EKC_KEOPS COMPLEX SUBUNIT TP53RK"/>
    <property type="match status" value="1"/>
</dbReference>
<keyword evidence="5" id="KW-0819">tRNA processing</keyword>
<dbReference type="NCBIfam" id="NF011463">
    <property type="entry name" value="PRK14879.1-4"/>
    <property type="match status" value="1"/>
</dbReference>
<comment type="caution">
    <text evidence="12">The sequence shown here is derived from an EMBL/GenBank/DDBJ whole genome shotgun (WGS) entry which is preliminary data.</text>
</comment>
<dbReference type="EMBL" id="DRXH01000041">
    <property type="protein sequence ID" value="HHM43874.1"/>
    <property type="molecule type" value="Genomic_DNA"/>
</dbReference>
<dbReference type="GO" id="GO:0005524">
    <property type="term" value="F:ATP binding"/>
    <property type="evidence" value="ECO:0007669"/>
    <property type="project" value="UniProtKB-KW"/>
</dbReference>
<dbReference type="GO" id="GO:0008033">
    <property type="term" value="P:tRNA processing"/>
    <property type="evidence" value="ECO:0007669"/>
    <property type="project" value="UniProtKB-KW"/>
</dbReference>
<evidence type="ECO:0000256" key="10">
    <source>
        <dbReference type="ARBA" id="ARBA00048679"/>
    </source>
</evidence>
<keyword evidence="7 12" id="KW-0418">Kinase</keyword>
<keyword evidence="6" id="KW-0547">Nucleotide-binding</keyword>
<gene>
    <name evidence="12" type="ORF">ENM31_01065</name>
</gene>
<comment type="catalytic activity">
    <reaction evidence="9">
        <text>L-threonyl-[protein] + ATP = O-phospho-L-threonyl-[protein] + ADP + H(+)</text>
        <dbReference type="Rhea" id="RHEA:46608"/>
        <dbReference type="Rhea" id="RHEA-COMP:11060"/>
        <dbReference type="Rhea" id="RHEA-COMP:11605"/>
        <dbReference type="ChEBI" id="CHEBI:15378"/>
        <dbReference type="ChEBI" id="CHEBI:30013"/>
        <dbReference type="ChEBI" id="CHEBI:30616"/>
        <dbReference type="ChEBI" id="CHEBI:61977"/>
        <dbReference type="ChEBI" id="CHEBI:456216"/>
        <dbReference type="EC" id="2.7.11.1"/>
    </reaction>
</comment>
<dbReference type="InterPro" id="IPR000719">
    <property type="entry name" value="Prot_kinase_dom"/>
</dbReference>
<organism evidence="12">
    <name type="scientific">Caldiarchaeum subterraneum</name>
    <dbReference type="NCBI Taxonomy" id="311458"/>
    <lineage>
        <taxon>Archaea</taxon>
        <taxon>Nitrososphaerota</taxon>
        <taxon>Candidatus Caldarchaeales</taxon>
        <taxon>Candidatus Caldarchaeaceae</taxon>
        <taxon>Candidatus Caldarchaeum</taxon>
    </lineage>
</organism>
<comment type="similarity">
    <text evidence="1">Belongs to the protein kinase superfamily. BUD32 family.</text>
</comment>
<dbReference type="Gene3D" id="1.10.510.10">
    <property type="entry name" value="Transferase(Phosphotransferase) domain 1"/>
    <property type="match status" value="1"/>
</dbReference>
<feature type="domain" description="Protein kinase" evidence="11">
    <location>
        <begin position="1"/>
        <end position="213"/>
    </location>
</feature>
<keyword evidence="8" id="KW-0067">ATP-binding</keyword>
<evidence type="ECO:0000256" key="8">
    <source>
        <dbReference type="ARBA" id="ARBA00022840"/>
    </source>
</evidence>
<dbReference type="SUPFAM" id="SSF56112">
    <property type="entry name" value="Protein kinase-like (PK-like)"/>
    <property type="match status" value="1"/>
</dbReference>
<dbReference type="GO" id="GO:0004674">
    <property type="term" value="F:protein serine/threonine kinase activity"/>
    <property type="evidence" value="ECO:0007669"/>
    <property type="project" value="UniProtKB-KW"/>
</dbReference>
<dbReference type="Gene3D" id="3.30.200.20">
    <property type="entry name" value="Phosphorylase Kinase, domain 1"/>
    <property type="match status" value="1"/>
</dbReference>
<dbReference type="NCBIfam" id="TIGR03724">
    <property type="entry name" value="arch_bud32"/>
    <property type="match status" value="1"/>
</dbReference>
<dbReference type="Pfam" id="PF06293">
    <property type="entry name" value="Kdo"/>
    <property type="match status" value="1"/>
</dbReference>
<reference evidence="12" key="1">
    <citation type="journal article" date="2020" name="mSystems">
        <title>Genome- and Community-Level Interaction Insights into Carbon Utilization and Element Cycling Functions of Hydrothermarchaeota in Hydrothermal Sediment.</title>
        <authorList>
            <person name="Zhou Z."/>
            <person name="Liu Y."/>
            <person name="Xu W."/>
            <person name="Pan J."/>
            <person name="Luo Z.H."/>
            <person name="Li M."/>
        </authorList>
    </citation>
    <scope>NUCLEOTIDE SEQUENCE [LARGE SCALE GENOMIC DNA]</scope>
    <source>
        <strain evidence="12">SpSt-1074</strain>
    </source>
</reference>
<dbReference type="PROSITE" id="PS50011">
    <property type="entry name" value="PROTEIN_KINASE_DOM"/>
    <property type="match status" value="1"/>
</dbReference>
<comment type="catalytic activity">
    <reaction evidence="10">
        <text>L-seryl-[protein] + ATP = O-phospho-L-seryl-[protein] + ADP + H(+)</text>
        <dbReference type="Rhea" id="RHEA:17989"/>
        <dbReference type="Rhea" id="RHEA-COMP:9863"/>
        <dbReference type="Rhea" id="RHEA-COMP:11604"/>
        <dbReference type="ChEBI" id="CHEBI:15378"/>
        <dbReference type="ChEBI" id="CHEBI:29999"/>
        <dbReference type="ChEBI" id="CHEBI:30616"/>
        <dbReference type="ChEBI" id="CHEBI:83421"/>
        <dbReference type="ChEBI" id="CHEBI:456216"/>
        <dbReference type="EC" id="2.7.11.1"/>
    </reaction>
</comment>
<proteinExistence type="inferred from homology"/>
<evidence type="ECO:0000256" key="7">
    <source>
        <dbReference type="ARBA" id="ARBA00022777"/>
    </source>
</evidence>
<evidence type="ECO:0000256" key="1">
    <source>
        <dbReference type="ARBA" id="ARBA00010630"/>
    </source>
</evidence>
<evidence type="ECO:0000256" key="9">
    <source>
        <dbReference type="ARBA" id="ARBA00047899"/>
    </source>
</evidence>
<accession>A0A7J3VRU1</accession>
<evidence type="ECO:0000256" key="5">
    <source>
        <dbReference type="ARBA" id="ARBA00022694"/>
    </source>
</evidence>
<keyword evidence="4" id="KW-0808">Transferase</keyword>
<sequence>MLELIDFVEGRLIRVGAEAVVKAVYWKGVKLVEKNRVPKRYRNELIDARVRRTRTAHEAKVIAYLSENGVPVPLLLFVDLHQSIIYMQMIEGVELRHAQDHSAHAEKLGRVVGLMHELNLAHGDLTLSNIIVDNSKLWLIDFGLSVFNAELEDKAVDLHLLERSVQSTLPAAAQSFFNRFLEGYKQVVGTDTAGRTIYKMKSIRMRGRYVVKP</sequence>
<name>A0A7J3VRU1_CALS0</name>
<evidence type="ECO:0000256" key="4">
    <source>
        <dbReference type="ARBA" id="ARBA00022679"/>
    </source>
</evidence>
<evidence type="ECO:0000256" key="3">
    <source>
        <dbReference type="ARBA" id="ARBA00022527"/>
    </source>
</evidence>
<evidence type="ECO:0000259" key="11">
    <source>
        <dbReference type="PROSITE" id="PS50011"/>
    </source>
</evidence>
<dbReference type="EC" id="2.7.11.1" evidence="2"/>
<dbReference type="GO" id="GO:0005829">
    <property type="term" value="C:cytosol"/>
    <property type="evidence" value="ECO:0007669"/>
    <property type="project" value="TreeGrafter"/>
</dbReference>
<keyword evidence="3" id="KW-0723">Serine/threonine-protein kinase</keyword>
<evidence type="ECO:0000256" key="6">
    <source>
        <dbReference type="ARBA" id="ARBA00022741"/>
    </source>
</evidence>
<dbReference type="InterPro" id="IPR011009">
    <property type="entry name" value="Kinase-like_dom_sf"/>
</dbReference>
<dbReference type="InterPro" id="IPR022495">
    <property type="entry name" value="Bud32"/>
</dbReference>
<protein>
    <recommendedName>
        <fullName evidence="2">non-specific serine/threonine protein kinase</fullName>
        <ecNumber evidence="2">2.7.11.1</ecNumber>
    </recommendedName>
</protein>
<evidence type="ECO:0000313" key="12">
    <source>
        <dbReference type="EMBL" id="HHM43874.1"/>
    </source>
</evidence>
<dbReference type="AlphaFoldDB" id="A0A7J3VRU1"/>
<dbReference type="PANTHER" id="PTHR12209">
    <property type="entry name" value="NON-SPECIFIC SERINE/THREONINE PROTEIN KINASE"/>
    <property type="match status" value="1"/>
</dbReference>